<dbReference type="GeneID" id="20531030"/>
<keyword evidence="3" id="KW-1185">Reference proteome</keyword>
<evidence type="ECO:0000313" key="2">
    <source>
        <dbReference type="EMBL" id="KCV67272.1"/>
    </source>
</evidence>
<evidence type="ECO:0000256" key="1">
    <source>
        <dbReference type="SAM" id="MobiDB-lite"/>
    </source>
</evidence>
<gene>
    <name evidence="2" type="ORF">H696_06305</name>
</gene>
<accession>A0A058Z151</accession>
<proteinExistence type="predicted"/>
<dbReference type="RefSeq" id="XP_009498323.1">
    <property type="nucleotide sequence ID" value="XM_009500048.1"/>
</dbReference>
<dbReference type="Proteomes" id="UP000030693">
    <property type="component" value="Unassembled WGS sequence"/>
</dbReference>
<reference evidence="2" key="1">
    <citation type="submission" date="2013-04" db="EMBL/GenBank/DDBJ databases">
        <title>The Genome Sequence of Fonticula alba ATCC 38817.</title>
        <authorList>
            <consortium name="The Broad Institute Genomics Platform"/>
            <person name="Russ C."/>
            <person name="Cuomo C."/>
            <person name="Burger G."/>
            <person name="Gray M.W."/>
            <person name="Holland P.W.H."/>
            <person name="King N."/>
            <person name="Lang F.B.F."/>
            <person name="Roger A.J."/>
            <person name="Ruiz-Trillo I."/>
            <person name="Brown M."/>
            <person name="Walker B."/>
            <person name="Young S."/>
            <person name="Zeng Q."/>
            <person name="Gargeya S."/>
            <person name="Fitzgerald M."/>
            <person name="Haas B."/>
            <person name="Abouelleil A."/>
            <person name="Allen A.W."/>
            <person name="Alvarado L."/>
            <person name="Arachchi H.M."/>
            <person name="Berlin A.M."/>
            <person name="Chapman S.B."/>
            <person name="Gainer-Dewar J."/>
            <person name="Goldberg J."/>
            <person name="Griggs A."/>
            <person name="Gujja S."/>
            <person name="Hansen M."/>
            <person name="Howarth C."/>
            <person name="Imamovic A."/>
            <person name="Ireland A."/>
            <person name="Larimer J."/>
            <person name="McCowan C."/>
            <person name="Murphy C."/>
            <person name="Pearson M."/>
            <person name="Poon T.W."/>
            <person name="Priest M."/>
            <person name="Roberts A."/>
            <person name="Saif S."/>
            <person name="Shea T."/>
            <person name="Sisk P."/>
            <person name="Sykes S."/>
            <person name="Wortman J."/>
            <person name="Nusbaum C."/>
            <person name="Birren B."/>
        </authorList>
    </citation>
    <scope>NUCLEOTIDE SEQUENCE [LARGE SCALE GENOMIC DNA]</scope>
    <source>
        <strain evidence="2">ATCC 38817</strain>
    </source>
</reference>
<feature type="region of interest" description="Disordered" evidence="1">
    <location>
        <begin position="1"/>
        <end position="25"/>
    </location>
</feature>
<protein>
    <submittedName>
        <fullName evidence="2">Uncharacterized protein</fullName>
    </submittedName>
</protein>
<dbReference type="EMBL" id="KK198014">
    <property type="protein sequence ID" value="KCV67272.1"/>
    <property type="molecule type" value="Genomic_DNA"/>
</dbReference>
<organism evidence="2">
    <name type="scientific">Fonticula alba</name>
    <name type="common">Slime mold</name>
    <dbReference type="NCBI Taxonomy" id="691883"/>
    <lineage>
        <taxon>Eukaryota</taxon>
        <taxon>Rotosphaerida</taxon>
        <taxon>Fonticulaceae</taxon>
        <taxon>Fonticula</taxon>
    </lineage>
</organism>
<feature type="region of interest" description="Disordered" evidence="1">
    <location>
        <begin position="63"/>
        <end position="104"/>
    </location>
</feature>
<dbReference type="AlphaFoldDB" id="A0A058Z151"/>
<sequence>MRGNPVRRRLLGRNGTRVADSQDVAAGDRKWHVPLSRQGRRAGHVGAGNFACPRNAARLFGPAARDASGSSACGKNEPRQPTGPGVYSHYMSGQGACDEPDPDE</sequence>
<name>A0A058Z151_FONAL</name>
<evidence type="ECO:0000313" key="3">
    <source>
        <dbReference type="Proteomes" id="UP000030693"/>
    </source>
</evidence>
<feature type="compositionally biased region" description="Basic residues" evidence="1">
    <location>
        <begin position="1"/>
        <end position="11"/>
    </location>
</feature>